<evidence type="ECO:0000256" key="1">
    <source>
        <dbReference type="SAM" id="MobiDB-lite"/>
    </source>
</evidence>
<protein>
    <recommendedName>
        <fullName evidence="3">Polysaccharide lyase 14 domain-containing protein</fullName>
    </recommendedName>
</protein>
<keyword evidence="5" id="KW-1185">Reference proteome</keyword>
<reference evidence="4" key="1">
    <citation type="journal article" date="2013" name="Genome Announc.">
        <title>Draft Genome Sequence of an Alphaproteobacterium, Caenispirillum salinarum AK4(T), Isolated from a Solar Saltern.</title>
        <authorList>
            <person name="Khatri I."/>
            <person name="Singh A."/>
            <person name="Korpole S."/>
            <person name="Pinnaka A.K."/>
            <person name="Subramanian S."/>
        </authorList>
    </citation>
    <scope>NUCLEOTIDE SEQUENCE [LARGE SCALE GENOMIC DNA]</scope>
    <source>
        <strain evidence="4">AK4</strain>
    </source>
</reference>
<proteinExistence type="predicted"/>
<sequence length="337" mass="36122">MRRRLVLAAAAATVALPAATAGAATSYPESTDYPITNLRATDPQSGLTPCSTRYEQVAHPVPEADKPVEEAIKQAFNPSQAWALGETLAVVTEPEGDPLDPADQPVIRVKFPQNPTGTAGDVAPRAGGGFLAPMFEGGADRACLHYKVRFPDAFGFTNGGRLPGLYGGSATTGANEQESGGFTLRTAWREDGQGELVEYIVNGGADARYGLSVGSDRWMWDTGRWHTVEQEVVLNEPGKPDGIARVWVDGQPMVEQTDIVFRQSGDTMIDGLLFEVFFDDRKANISTPEEERLYFTDIRLYAGGTGGQTAEERKQWGEGDGEGSGYGQETPQGGGDD</sequence>
<name>K9GVL9_9PROT</name>
<keyword evidence="2" id="KW-0732">Signal</keyword>
<feature type="compositionally biased region" description="Gly residues" evidence="1">
    <location>
        <begin position="322"/>
        <end position="337"/>
    </location>
</feature>
<dbReference type="OrthoDB" id="7552220at2"/>
<organism evidence="4 5">
    <name type="scientific">Caenispirillum salinarum AK4</name>
    <dbReference type="NCBI Taxonomy" id="1238182"/>
    <lineage>
        <taxon>Bacteria</taxon>
        <taxon>Pseudomonadati</taxon>
        <taxon>Pseudomonadota</taxon>
        <taxon>Alphaproteobacteria</taxon>
        <taxon>Rhodospirillales</taxon>
        <taxon>Novispirillaceae</taxon>
        <taxon>Caenispirillum</taxon>
    </lineage>
</organism>
<dbReference type="RefSeq" id="WP_009540756.1">
    <property type="nucleotide sequence ID" value="NZ_ANHY01000010.1"/>
</dbReference>
<gene>
    <name evidence="4" type="ORF">C882_0096</name>
</gene>
<dbReference type="PATRIC" id="fig|1238182.3.peg.2312"/>
<feature type="signal peptide" evidence="2">
    <location>
        <begin position="1"/>
        <end position="23"/>
    </location>
</feature>
<evidence type="ECO:0000256" key="2">
    <source>
        <dbReference type="SAM" id="SignalP"/>
    </source>
</evidence>
<dbReference type="Pfam" id="PF21294">
    <property type="entry name" value="Polysacc_lyase_14"/>
    <property type="match status" value="1"/>
</dbReference>
<dbReference type="PANTHER" id="PTHR40124:SF1">
    <property type="entry name" value="DISAGGREGATASE RELATED REPEAT PROTEIN"/>
    <property type="match status" value="1"/>
</dbReference>
<dbReference type="STRING" id="1238182.C882_0096"/>
<feature type="domain" description="Polysaccharide lyase 14" evidence="3">
    <location>
        <begin position="103"/>
        <end position="298"/>
    </location>
</feature>
<accession>K9GVL9</accession>
<feature type="chain" id="PRO_5003931331" description="Polysaccharide lyase 14 domain-containing protein" evidence="2">
    <location>
        <begin position="24"/>
        <end position="337"/>
    </location>
</feature>
<comment type="caution">
    <text evidence="4">The sequence shown here is derived from an EMBL/GenBank/DDBJ whole genome shotgun (WGS) entry which is preliminary data.</text>
</comment>
<evidence type="ECO:0000259" key="3">
    <source>
        <dbReference type="Pfam" id="PF21294"/>
    </source>
</evidence>
<feature type="region of interest" description="Disordered" evidence="1">
    <location>
        <begin position="305"/>
        <end position="337"/>
    </location>
</feature>
<dbReference type="AlphaFoldDB" id="K9GVL9"/>
<dbReference type="PANTHER" id="PTHR40124">
    <property type="match status" value="1"/>
</dbReference>
<dbReference type="eggNOG" id="ENOG502ZBB1">
    <property type="taxonomic scope" value="Bacteria"/>
</dbReference>
<dbReference type="Gene3D" id="2.60.120.200">
    <property type="match status" value="1"/>
</dbReference>
<evidence type="ECO:0000313" key="5">
    <source>
        <dbReference type="Proteomes" id="UP000009881"/>
    </source>
</evidence>
<dbReference type="EMBL" id="ANHY01000010">
    <property type="protein sequence ID" value="EKV30015.1"/>
    <property type="molecule type" value="Genomic_DNA"/>
</dbReference>
<dbReference type="InterPro" id="IPR048958">
    <property type="entry name" value="Polysacc_lyase_14"/>
</dbReference>
<dbReference type="Proteomes" id="UP000009881">
    <property type="component" value="Unassembled WGS sequence"/>
</dbReference>
<evidence type="ECO:0000313" key="4">
    <source>
        <dbReference type="EMBL" id="EKV30015.1"/>
    </source>
</evidence>